<keyword evidence="4 6" id="KW-0472">Membrane</keyword>
<dbReference type="PANTHER" id="PTHR12570">
    <property type="match status" value="1"/>
</dbReference>
<sequence>MVGVARFLSAAIGGDDDADNVQGKWIGLAIVITSAVLSNLGVNVQKLSHVRVKYSDTYAEFLILYQEEEKPVFERQTYYTRPLWLIGLVLVVLGAVGDFEALGFAPQALVASVGGGFTVLANVFFAHLWLGQILTKTDVLGTLLIIIGVVLSTVANEPDEQMSLVELEKQFFQLGFLIYLGVMTVVLGGIFGQIEAILRLPRALNENKYRLLPFMYATASGIFGSFSVLLAKCASILLILTFSGENQFVYFTTYLFMGGMMCTLVLQTDLLNRAIMAGDTLSVFPMFQCFWIGGHSYSRTFSHKSFDDRDNETTPLRYTPSNGRVIDHSGYGGTSGYTNGNDKGHRNGHPVGHWHGPQGRRHHSDDLEEQRLYCGSI</sequence>
<protein>
    <submittedName>
        <fullName evidence="7">NIPA protein 2</fullName>
    </submittedName>
</protein>
<feature type="transmembrane region" description="Helical" evidence="6">
    <location>
        <begin position="25"/>
        <end position="44"/>
    </location>
</feature>
<evidence type="ECO:0000256" key="1">
    <source>
        <dbReference type="ARBA" id="ARBA00004141"/>
    </source>
</evidence>
<feature type="transmembrane region" description="Helical" evidence="6">
    <location>
        <begin position="248"/>
        <end position="266"/>
    </location>
</feature>
<dbReference type="AlphaFoldDB" id="A0A0W8CDL4"/>
<feature type="transmembrane region" description="Helical" evidence="6">
    <location>
        <begin position="83"/>
        <end position="102"/>
    </location>
</feature>
<dbReference type="Proteomes" id="UP000052943">
    <property type="component" value="Unassembled WGS sequence"/>
</dbReference>
<accession>A0A0W8CDL4</accession>
<evidence type="ECO:0000313" key="7">
    <source>
        <dbReference type="EMBL" id="KUF82151.1"/>
    </source>
</evidence>
<dbReference type="GO" id="GO:0015095">
    <property type="term" value="F:magnesium ion transmembrane transporter activity"/>
    <property type="evidence" value="ECO:0007669"/>
    <property type="project" value="InterPro"/>
</dbReference>
<organism evidence="7 8">
    <name type="scientific">Phytophthora nicotianae</name>
    <name type="common">Potato buckeye rot agent</name>
    <name type="synonym">Phytophthora parasitica</name>
    <dbReference type="NCBI Taxonomy" id="4792"/>
    <lineage>
        <taxon>Eukaryota</taxon>
        <taxon>Sar</taxon>
        <taxon>Stramenopiles</taxon>
        <taxon>Oomycota</taxon>
        <taxon>Peronosporomycetes</taxon>
        <taxon>Peronosporales</taxon>
        <taxon>Peronosporaceae</taxon>
        <taxon>Phytophthora</taxon>
    </lineage>
</organism>
<feature type="transmembrane region" description="Helical" evidence="6">
    <location>
        <begin position="108"/>
        <end position="130"/>
    </location>
</feature>
<evidence type="ECO:0000313" key="8">
    <source>
        <dbReference type="Proteomes" id="UP000052943"/>
    </source>
</evidence>
<feature type="transmembrane region" description="Helical" evidence="6">
    <location>
        <begin position="214"/>
        <end position="242"/>
    </location>
</feature>
<evidence type="ECO:0000256" key="5">
    <source>
        <dbReference type="SAM" id="MobiDB-lite"/>
    </source>
</evidence>
<comment type="caution">
    <text evidence="7">The sequence shown here is derived from an EMBL/GenBank/DDBJ whole genome shotgun (WGS) entry which is preliminary data.</text>
</comment>
<feature type="region of interest" description="Disordered" evidence="5">
    <location>
        <begin position="312"/>
        <end position="331"/>
    </location>
</feature>
<comment type="subcellular location">
    <subcellularLocation>
        <location evidence="1">Membrane</location>
        <topology evidence="1">Multi-pass membrane protein</topology>
    </subcellularLocation>
</comment>
<feature type="transmembrane region" description="Helical" evidence="6">
    <location>
        <begin position="137"/>
        <end position="156"/>
    </location>
</feature>
<keyword evidence="3 6" id="KW-1133">Transmembrane helix</keyword>
<name>A0A0W8CDL4_PHYNI</name>
<evidence type="ECO:0000256" key="2">
    <source>
        <dbReference type="ARBA" id="ARBA00022692"/>
    </source>
</evidence>
<feature type="transmembrane region" description="Helical" evidence="6">
    <location>
        <begin position="176"/>
        <end position="194"/>
    </location>
</feature>
<dbReference type="Pfam" id="PF05653">
    <property type="entry name" value="Mg_trans_NIPA"/>
    <property type="match status" value="1"/>
</dbReference>
<dbReference type="InterPro" id="IPR008521">
    <property type="entry name" value="Mg_trans_NIPA"/>
</dbReference>
<keyword evidence="2 6" id="KW-0812">Transmembrane</keyword>
<dbReference type="InterPro" id="IPR037185">
    <property type="entry name" value="EmrE-like"/>
</dbReference>
<dbReference type="EMBL" id="LNFO01003828">
    <property type="protein sequence ID" value="KUF82151.1"/>
    <property type="molecule type" value="Genomic_DNA"/>
</dbReference>
<evidence type="ECO:0000256" key="4">
    <source>
        <dbReference type="ARBA" id="ARBA00023136"/>
    </source>
</evidence>
<feature type="compositionally biased region" description="Polar residues" evidence="5">
    <location>
        <begin position="313"/>
        <end position="322"/>
    </location>
</feature>
<dbReference type="PANTHER" id="PTHR12570:SF9">
    <property type="entry name" value="MAGNESIUM TRANSPORTER NIPA8-RELATED"/>
    <property type="match status" value="1"/>
</dbReference>
<evidence type="ECO:0000256" key="6">
    <source>
        <dbReference type="SAM" id="Phobius"/>
    </source>
</evidence>
<dbReference type="OrthoDB" id="165382at2759"/>
<dbReference type="SUPFAM" id="SSF103481">
    <property type="entry name" value="Multidrug resistance efflux transporter EmrE"/>
    <property type="match status" value="1"/>
</dbReference>
<gene>
    <name evidence="7" type="ORF">AM587_10015592</name>
</gene>
<reference evidence="7 8" key="1">
    <citation type="submission" date="2015-11" db="EMBL/GenBank/DDBJ databases">
        <title>Genomes and virulence difference between two physiological races of Phytophthora nicotianae.</title>
        <authorList>
            <person name="Liu H."/>
            <person name="Ma X."/>
            <person name="Yu H."/>
            <person name="Fang D."/>
            <person name="Li Y."/>
            <person name="Wang X."/>
            <person name="Wang W."/>
            <person name="Dong Y."/>
            <person name="Xiao B."/>
        </authorList>
    </citation>
    <scope>NUCLEOTIDE SEQUENCE [LARGE SCALE GENOMIC DNA]</scope>
    <source>
        <strain evidence="8">race 0</strain>
    </source>
</reference>
<feature type="region of interest" description="Disordered" evidence="5">
    <location>
        <begin position="336"/>
        <end position="368"/>
    </location>
</feature>
<proteinExistence type="predicted"/>
<dbReference type="GO" id="GO:0016020">
    <property type="term" value="C:membrane"/>
    <property type="evidence" value="ECO:0007669"/>
    <property type="project" value="UniProtKB-SubCell"/>
</dbReference>
<evidence type="ECO:0000256" key="3">
    <source>
        <dbReference type="ARBA" id="ARBA00022989"/>
    </source>
</evidence>